<dbReference type="AlphaFoldDB" id="A0A109MUG6"/>
<accession>A0A109MUG6</accession>
<evidence type="ECO:0000313" key="2">
    <source>
        <dbReference type="Proteomes" id="UP000064189"/>
    </source>
</evidence>
<dbReference type="SUPFAM" id="SSF47090">
    <property type="entry name" value="PGBD-like"/>
    <property type="match status" value="1"/>
</dbReference>
<reference evidence="1 2" key="1">
    <citation type="submission" date="2015-11" db="EMBL/GenBank/DDBJ databases">
        <title>Genome Sequence of Bacillus simplex strain VanAntwerpen2.</title>
        <authorList>
            <person name="Couger M.B."/>
        </authorList>
    </citation>
    <scope>NUCLEOTIDE SEQUENCE [LARGE SCALE GENOMIC DNA]</scope>
    <source>
        <strain evidence="1 2">VanAntwerpen02</strain>
    </source>
</reference>
<evidence type="ECO:0000313" key="1">
    <source>
        <dbReference type="EMBL" id="KWW15473.1"/>
    </source>
</evidence>
<gene>
    <name evidence="1" type="ORF">AS888_08035</name>
</gene>
<keyword evidence="2" id="KW-1185">Reference proteome</keyword>
<dbReference type="InterPro" id="IPR036365">
    <property type="entry name" value="PGBD-like_sf"/>
</dbReference>
<sequence length="63" mass="6985">MDGKWGPKTKAAIVTVQKGAKGNLTWILQATLYMEYYSTFGKGTETALEKFQKAKKITADKKA</sequence>
<dbReference type="Proteomes" id="UP000064189">
    <property type="component" value="Unassembled WGS sequence"/>
</dbReference>
<protein>
    <recommendedName>
        <fullName evidence="3">Peptidoglycan binding-like domain-containing protein</fullName>
    </recommendedName>
</protein>
<proteinExistence type="predicted"/>
<comment type="caution">
    <text evidence="1">The sequence shown here is derived from an EMBL/GenBank/DDBJ whole genome shotgun (WGS) entry which is preliminary data.</text>
</comment>
<name>A0A109MUG6_9BACI</name>
<organism evidence="1 2">
    <name type="scientific">Peribacillus simplex</name>
    <dbReference type="NCBI Taxonomy" id="1478"/>
    <lineage>
        <taxon>Bacteria</taxon>
        <taxon>Bacillati</taxon>
        <taxon>Bacillota</taxon>
        <taxon>Bacilli</taxon>
        <taxon>Bacillales</taxon>
        <taxon>Bacillaceae</taxon>
        <taxon>Peribacillus</taxon>
    </lineage>
</organism>
<evidence type="ECO:0008006" key="3">
    <source>
        <dbReference type="Google" id="ProtNLM"/>
    </source>
</evidence>
<dbReference type="RefSeq" id="WP_061143561.1">
    <property type="nucleotide sequence ID" value="NZ_LNNH01000039.1"/>
</dbReference>
<dbReference type="EMBL" id="LNNH01000039">
    <property type="protein sequence ID" value="KWW15473.1"/>
    <property type="molecule type" value="Genomic_DNA"/>
</dbReference>